<dbReference type="EC" id="3.1.4.11" evidence="7"/>
<dbReference type="PANTHER" id="PTHR10336">
    <property type="entry name" value="PHOSPHOINOSITIDE-SPECIFIC PHOSPHOLIPASE C FAMILY PROTEIN"/>
    <property type="match status" value="1"/>
</dbReference>
<dbReference type="InterPro" id="IPR037755">
    <property type="entry name" value="Plc1_PH"/>
</dbReference>
<comment type="function">
    <text evidence="6">The production of the second messenger molecules diacylglycerol (DAG) and inositol 1,4,5-trisphosphate (IP3) is mediated by activated phosphatidylinositol-specific phospholipase C enzymes.</text>
</comment>
<dbReference type="SMART" id="SM00239">
    <property type="entry name" value="C2"/>
    <property type="match status" value="1"/>
</dbReference>
<dbReference type="CDD" id="cd08598">
    <property type="entry name" value="PI-PLC1c_yeast"/>
    <property type="match status" value="1"/>
</dbReference>
<dbReference type="EMBL" id="FO082057">
    <property type="protein sequence ID" value="CCE78119.1"/>
    <property type="molecule type" value="Genomic_DNA"/>
</dbReference>
<dbReference type="GO" id="GO:0016042">
    <property type="term" value="P:lipid catabolic process"/>
    <property type="evidence" value="ECO:0007669"/>
    <property type="project" value="UniProtKB-KW"/>
</dbReference>
<dbReference type="GO" id="GO:0051209">
    <property type="term" value="P:release of sequestered calcium ion into cytosol"/>
    <property type="evidence" value="ECO:0007669"/>
    <property type="project" value="TreeGrafter"/>
</dbReference>
<accession>G8YRD2</accession>
<dbReference type="SMART" id="SM00148">
    <property type="entry name" value="PLCXc"/>
    <property type="match status" value="1"/>
</dbReference>
<dbReference type="SMART" id="SM00149">
    <property type="entry name" value="PLCYc"/>
    <property type="match status" value="1"/>
</dbReference>
<dbReference type="Pfam" id="PF00388">
    <property type="entry name" value="PI-PLC-X"/>
    <property type="match status" value="1"/>
</dbReference>
<dbReference type="SUPFAM" id="SSF51695">
    <property type="entry name" value="PLC-like phosphodiesterases"/>
    <property type="match status" value="1"/>
</dbReference>
<dbReference type="PROSITE" id="PS50008">
    <property type="entry name" value="PIPLC_Y_DOMAIN"/>
    <property type="match status" value="1"/>
</dbReference>
<keyword evidence="2 7" id="KW-0378">Hydrolase</keyword>
<dbReference type="SUPFAM" id="SSF49562">
    <property type="entry name" value="C2 domain (Calcium/lipid-binding domain, CaLB)"/>
    <property type="match status" value="1"/>
</dbReference>
<organism evidence="10 11">
    <name type="scientific">Pichia sorbitophila (strain ATCC MYA-4447 / BCRC 22081 / CBS 7064 / NBRC 10061 / NRRL Y-12695)</name>
    <name type="common">Hybrid yeast</name>
    <dbReference type="NCBI Taxonomy" id="559304"/>
    <lineage>
        <taxon>Eukaryota</taxon>
        <taxon>Fungi</taxon>
        <taxon>Dikarya</taxon>
        <taxon>Ascomycota</taxon>
        <taxon>Saccharomycotina</taxon>
        <taxon>Pichiomycetes</taxon>
        <taxon>Debaryomycetaceae</taxon>
        <taxon>Millerozyma</taxon>
    </lineage>
</organism>
<dbReference type="STRING" id="559304.G8YRD2"/>
<keyword evidence="11" id="KW-1185">Reference proteome</keyword>
<evidence type="ECO:0000256" key="2">
    <source>
        <dbReference type="ARBA" id="ARBA00022801"/>
    </source>
</evidence>
<reference evidence="10 11" key="1">
    <citation type="journal article" date="2012" name="G3 (Bethesda)">
        <title>Pichia sorbitophila, an interspecies yeast hybrid reveals early steps of genome resolution following polyploidization.</title>
        <authorList>
            <person name="Leh Louis V."/>
            <person name="Despons L."/>
            <person name="Friedrich A."/>
            <person name="Martin T."/>
            <person name="Durrens P."/>
            <person name="Casaregola S."/>
            <person name="Neuveglise C."/>
            <person name="Fairhead C."/>
            <person name="Marck C."/>
            <person name="Cruz J.A."/>
            <person name="Straub M.L."/>
            <person name="Kugler V."/>
            <person name="Sacerdot C."/>
            <person name="Uzunov Z."/>
            <person name="Thierry A."/>
            <person name="Weiss S."/>
            <person name="Bleykasten C."/>
            <person name="De Montigny J."/>
            <person name="Jacques N."/>
            <person name="Jung P."/>
            <person name="Lemaire M."/>
            <person name="Mallet S."/>
            <person name="Morel G."/>
            <person name="Richard G.F."/>
            <person name="Sarkar A."/>
            <person name="Savel G."/>
            <person name="Schacherer J."/>
            <person name="Seret M.L."/>
            <person name="Talla E."/>
            <person name="Samson G."/>
            <person name="Jubin C."/>
            <person name="Poulain J."/>
            <person name="Vacherie B."/>
            <person name="Barbe V."/>
            <person name="Pelletier E."/>
            <person name="Sherman D.J."/>
            <person name="Westhof E."/>
            <person name="Weissenbach J."/>
            <person name="Baret P.V."/>
            <person name="Wincker P."/>
            <person name="Gaillardin C."/>
            <person name="Dujon B."/>
            <person name="Souciet J.L."/>
        </authorList>
    </citation>
    <scope>NUCLEOTIDE SEQUENCE [LARGE SCALE GENOMIC DNA]</scope>
    <source>
        <strain evidence="11">ATCC MYA-4447 / BCRC 22081 / CBS 7064 / NBRC 10061 / NRRL Y-12695</strain>
    </source>
</reference>
<dbReference type="OMA" id="HWQREMS"/>
<sequence length="927" mass="106368">MRLNLASDEVEELSIHQGYISTELESFSDDMKNDNVKAKGGDSEAPYKSERQCYNSNTAENEGKTTAKTHTEGSLNIGTSMSVVSKVGTSIRKSFSLSPRKTDVDSKGDLSSNFYDDAYGFEEKLATNADQIKIPTVFVKSGLSVLKVSHKSKKRALFKIDPMYFLFTVKVFSNTASSSSVNGMQKIFHSNFNSLKGKSYEFSVEDIKAFFFKDEAKNYREELHVSDKLEDKWITFVFYCKRKQKLKTIHLITDTEHDLNKILTALHNLKKLRDDLAKNFSIDLHDTDDIQRNLIVDKTLRENEKNLRQYLSFDDILKYSRRLNININPSYLKTIFDSIQDRQEGAHDGLNFDQFRMFVTILKERKDIRDIWTSVQGNEEIMNFDSVKYFILGVQKEVYSEDTLQKIFRMFSVDGRENSYWIAESLNNFLLSKYSTPWKEIDKSNYYKYSLNDYFISSSHNTYLTGRQVIGASSIEGYIRALQRGCRCVEVDIWDNVSDESNTACDNEPIVNHGRTFTTSISLRNVLKTIKKYAFIASPLPLILSLEVHCSVENQVKVIRILKDVLGDTLITKPISEGSRLPSPEDLKYRILLKVKRTSPLYARFVGDNGNLSSTATTTSTTTSFSEDNSIGRIRSFSIRRRSTSKKIINELSDLAVYVQGIKFRNFSLPESKTFNHCFSLSEKAANSMLKDKEKEVSINKHNRRYFMRIYPSKIRVKSSNFYPVGYWAHGVQMVATNWQTYDLGQQINEALFQGSDKKGYVLKPEELRIPISKQVLRQNLNTHNTIKFEITVISGHQFPKMKNCQTIMSPFITLDFIGAKDISWDLNSSIYKTATIPFNGFNPIWNETFSGQVTAVYDLLFLRFTIRSTTPDDNEQTVPLGLVATKLTDLKGGYRYLPIFDMLGEELIHSSLFVKIEYACLKPDRN</sequence>
<dbReference type="Gene3D" id="3.20.20.190">
    <property type="entry name" value="Phosphatidylinositol (PI) phosphodiesterase"/>
    <property type="match status" value="1"/>
</dbReference>
<evidence type="ECO:0000259" key="9">
    <source>
        <dbReference type="PROSITE" id="PS50008"/>
    </source>
</evidence>
<dbReference type="HOGENOM" id="CLU_002738_1_2_1"/>
<evidence type="ECO:0000256" key="5">
    <source>
        <dbReference type="ARBA" id="ARBA00023224"/>
    </source>
</evidence>
<keyword evidence="4 7" id="KW-0443">Lipid metabolism</keyword>
<evidence type="ECO:0000256" key="3">
    <source>
        <dbReference type="ARBA" id="ARBA00022963"/>
    </source>
</evidence>
<dbReference type="SUPFAM" id="SSF47473">
    <property type="entry name" value="EF-hand"/>
    <property type="match status" value="1"/>
</dbReference>
<dbReference type="InterPro" id="IPR035892">
    <property type="entry name" value="C2_domain_sf"/>
</dbReference>
<evidence type="ECO:0000256" key="6">
    <source>
        <dbReference type="ARBA" id="ARBA00059664"/>
    </source>
</evidence>
<dbReference type="eggNOG" id="KOG0169">
    <property type="taxonomic scope" value="Eukaryota"/>
</dbReference>
<evidence type="ECO:0000313" key="11">
    <source>
        <dbReference type="Proteomes" id="UP000005222"/>
    </source>
</evidence>
<dbReference type="InterPro" id="IPR011992">
    <property type="entry name" value="EF-hand-dom_pair"/>
</dbReference>
<dbReference type="InterPro" id="IPR000909">
    <property type="entry name" value="PLipase_C_PInositol-sp_X_dom"/>
</dbReference>
<feature type="domain" description="C2" evidence="8">
    <location>
        <begin position="764"/>
        <end position="902"/>
    </location>
</feature>
<dbReference type="CDD" id="cd00275">
    <property type="entry name" value="C2_PLC_like"/>
    <property type="match status" value="1"/>
</dbReference>
<dbReference type="InterPro" id="IPR001192">
    <property type="entry name" value="PI-PLC_fam"/>
</dbReference>
<dbReference type="Gene3D" id="2.60.40.150">
    <property type="entry name" value="C2 domain"/>
    <property type="match status" value="1"/>
</dbReference>
<evidence type="ECO:0000256" key="4">
    <source>
        <dbReference type="ARBA" id="ARBA00023098"/>
    </source>
</evidence>
<name>G8YRD2_PICSO</name>
<dbReference type="PRINTS" id="PR00390">
    <property type="entry name" value="PHPHLIPASEC"/>
</dbReference>
<dbReference type="Pfam" id="PF00168">
    <property type="entry name" value="C2"/>
    <property type="match status" value="1"/>
</dbReference>
<dbReference type="GO" id="GO:0004435">
    <property type="term" value="F:phosphatidylinositol-4,5-bisphosphate phospholipase C activity"/>
    <property type="evidence" value="ECO:0007669"/>
    <property type="project" value="UniProtKB-EC"/>
</dbReference>
<evidence type="ECO:0000256" key="7">
    <source>
        <dbReference type="RuleBase" id="RU361133"/>
    </source>
</evidence>
<dbReference type="InterPro" id="IPR017946">
    <property type="entry name" value="PLC-like_Pdiesterase_TIM-brl"/>
</dbReference>
<dbReference type="AlphaFoldDB" id="G8YRD2"/>
<dbReference type="CDD" id="cd13360">
    <property type="entry name" value="PH_PLC_fungal"/>
    <property type="match status" value="1"/>
</dbReference>
<dbReference type="Pfam" id="PF00387">
    <property type="entry name" value="PI-PLC-Y"/>
    <property type="match status" value="1"/>
</dbReference>
<proteinExistence type="predicted"/>
<dbReference type="InterPro" id="IPR000008">
    <property type="entry name" value="C2_dom"/>
</dbReference>
<feature type="domain" description="PI-PLC Y-box" evidence="9">
    <location>
        <begin position="652"/>
        <end position="769"/>
    </location>
</feature>
<protein>
    <recommendedName>
        <fullName evidence="7">Phosphoinositide phospholipase C</fullName>
        <ecNumber evidence="7">3.1.4.11</ecNumber>
    </recommendedName>
</protein>
<keyword evidence="5" id="KW-0807">Transducer</keyword>
<evidence type="ECO:0000256" key="1">
    <source>
        <dbReference type="ARBA" id="ARBA00001195"/>
    </source>
</evidence>
<dbReference type="Proteomes" id="UP000005222">
    <property type="component" value="Chromosome C"/>
</dbReference>
<dbReference type="PANTHER" id="PTHR10336:SF36">
    <property type="entry name" value="1-PHOSPHATIDYLINOSITOL 4,5-BISPHOSPHATE PHOSPHODIESTERASE BETA-4"/>
    <property type="match status" value="1"/>
</dbReference>
<evidence type="ECO:0000313" key="10">
    <source>
        <dbReference type="EMBL" id="CCE78119.1"/>
    </source>
</evidence>
<dbReference type="InParanoid" id="G8YRD2"/>
<comment type="catalytic activity">
    <reaction evidence="1 7">
        <text>a 1,2-diacyl-sn-glycero-3-phospho-(1D-myo-inositol-4,5-bisphosphate) + H2O = 1D-myo-inositol 1,4,5-trisphosphate + a 1,2-diacyl-sn-glycerol + H(+)</text>
        <dbReference type="Rhea" id="RHEA:33179"/>
        <dbReference type="ChEBI" id="CHEBI:15377"/>
        <dbReference type="ChEBI" id="CHEBI:15378"/>
        <dbReference type="ChEBI" id="CHEBI:17815"/>
        <dbReference type="ChEBI" id="CHEBI:58456"/>
        <dbReference type="ChEBI" id="CHEBI:203600"/>
        <dbReference type="EC" id="3.1.4.11"/>
    </reaction>
</comment>
<dbReference type="PROSITE" id="PS50007">
    <property type="entry name" value="PIPLC_X_DOMAIN"/>
    <property type="match status" value="1"/>
</dbReference>
<dbReference type="FunFam" id="3.20.20.190:FF:000039">
    <property type="entry name" value="Phosphoinositide phospholipase C"/>
    <property type="match status" value="1"/>
</dbReference>
<gene>
    <name evidence="10" type="primary">Piso0_000733</name>
    <name evidence="10" type="ORF">GNLVRS01_PISO0C02862g</name>
</gene>
<keyword evidence="3 7" id="KW-0442">Lipid degradation</keyword>
<dbReference type="PROSITE" id="PS50004">
    <property type="entry name" value="C2"/>
    <property type="match status" value="1"/>
</dbReference>
<dbReference type="FunCoup" id="G8YRD2">
    <property type="interactions" value="526"/>
</dbReference>
<dbReference type="GO" id="GO:0048015">
    <property type="term" value="P:phosphatidylinositol-mediated signaling"/>
    <property type="evidence" value="ECO:0007669"/>
    <property type="project" value="TreeGrafter"/>
</dbReference>
<dbReference type="InterPro" id="IPR001711">
    <property type="entry name" value="PLipase_C_Pinositol-sp_Y"/>
</dbReference>
<dbReference type="OrthoDB" id="269822at2759"/>
<evidence type="ECO:0000259" key="8">
    <source>
        <dbReference type="PROSITE" id="PS50004"/>
    </source>
</evidence>